<dbReference type="EMBL" id="PSNY01000001">
    <property type="protein sequence ID" value="PPE71465.1"/>
    <property type="molecule type" value="Genomic_DNA"/>
</dbReference>
<proteinExistence type="predicted"/>
<name>A0A2S5T8X5_9BURK</name>
<protein>
    <submittedName>
        <fullName evidence="1">Uncharacterized protein</fullName>
    </submittedName>
</protein>
<gene>
    <name evidence="1" type="ORF">C1702_00225</name>
</gene>
<accession>A0A2S5T8X5</accession>
<comment type="caution">
    <text evidence="1">The sequence shown here is derived from an EMBL/GenBank/DDBJ whole genome shotgun (WGS) entry which is preliminary data.</text>
</comment>
<keyword evidence="2" id="KW-1185">Reference proteome</keyword>
<evidence type="ECO:0000313" key="2">
    <source>
        <dbReference type="Proteomes" id="UP000239406"/>
    </source>
</evidence>
<reference evidence="1 2" key="1">
    <citation type="submission" date="2018-02" db="EMBL/GenBank/DDBJ databases">
        <title>Reclassifiation of [Polyangium] brachysporum DSM 7029 as Guopingzhaonella breviflexa gen. nov., sp. nov., a member of the family Comamonadaceae.</title>
        <authorList>
            <person name="Tang B."/>
        </authorList>
    </citation>
    <scope>NUCLEOTIDE SEQUENCE [LARGE SCALE GENOMIC DNA]</scope>
    <source>
        <strain evidence="1 2">DSM 15344</strain>
    </source>
</reference>
<sequence>MGDFTVVGSSRIVEDPQDLDVLVLLPRRHGNEGTSLARDAEETALAAFGQDWQACRESYELLGHHWCALRRGPINLIVTTDPDWFSRFRRADEVCVALKLTNKADRKVVHRIVRDGYDAKLAVACATVES</sequence>
<dbReference type="AlphaFoldDB" id="A0A2S5T8X5"/>
<evidence type="ECO:0000313" key="1">
    <source>
        <dbReference type="EMBL" id="PPE71465.1"/>
    </source>
</evidence>
<organism evidence="1 2">
    <name type="scientific">Caldimonas thermodepolymerans</name>
    <dbReference type="NCBI Taxonomy" id="215580"/>
    <lineage>
        <taxon>Bacteria</taxon>
        <taxon>Pseudomonadati</taxon>
        <taxon>Pseudomonadota</taxon>
        <taxon>Betaproteobacteria</taxon>
        <taxon>Burkholderiales</taxon>
        <taxon>Sphaerotilaceae</taxon>
        <taxon>Caldimonas</taxon>
    </lineage>
</organism>
<dbReference type="Proteomes" id="UP000239406">
    <property type="component" value="Unassembled WGS sequence"/>
</dbReference>